<dbReference type="Pfam" id="PF00195">
    <property type="entry name" value="Chal_sti_synt_N"/>
    <property type="match status" value="1"/>
</dbReference>
<evidence type="ECO:0000256" key="2">
    <source>
        <dbReference type="ARBA" id="ARBA00022679"/>
    </source>
</evidence>
<keyword evidence="8" id="KW-1185">Reference proteome</keyword>
<dbReference type="AlphaFoldDB" id="A0A8S8XF13"/>
<dbReference type="Gene3D" id="3.40.47.10">
    <property type="match status" value="2"/>
</dbReference>
<dbReference type="PANTHER" id="PTHR11877:SF99">
    <property type="entry name" value="1,3,6,8-TETRAHYDROXYNAPHTHALENE SYNTHASE"/>
    <property type="match status" value="1"/>
</dbReference>
<dbReference type="PIRSF" id="PIRSF000451">
    <property type="entry name" value="PKS_III"/>
    <property type="match status" value="1"/>
</dbReference>
<feature type="domain" description="Chalcone/stilbene synthase C-terminal" evidence="6">
    <location>
        <begin position="201"/>
        <end position="328"/>
    </location>
</feature>
<organism evidence="7 8">
    <name type="scientific">Roseiterribacter gracilis</name>
    <dbReference type="NCBI Taxonomy" id="2812848"/>
    <lineage>
        <taxon>Bacteria</taxon>
        <taxon>Pseudomonadati</taxon>
        <taxon>Pseudomonadota</taxon>
        <taxon>Alphaproteobacteria</taxon>
        <taxon>Rhodospirillales</taxon>
        <taxon>Roseiterribacteraceae</taxon>
        <taxon>Roseiterribacter</taxon>
    </lineage>
</organism>
<evidence type="ECO:0000256" key="3">
    <source>
        <dbReference type="ARBA" id="ARBA00023315"/>
    </source>
</evidence>
<dbReference type="PANTHER" id="PTHR11877">
    <property type="entry name" value="HYDROXYMETHYLGLUTARYL-COA SYNTHASE"/>
    <property type="match status" value="1"/>
</dbReference>
<dbReference type="Proteomes" id="UP000681075">
    <property type="component" value="Unassembled WGS sequence"/>
</dbReference>
<protein>
    <submittedName>
        <fullName evidence="7">Chalcone synthase</fullName>
    </submittedName>
</protein>
<dbReference type="GO" id="GO:0030639">
    <property type="term" value="P:polyketide biosynthetic process"/>
    <property type="evidence" value="ECO:0007669"/>
    <property type="project" value="TreeGrafter"/>
</dbReference>
<evidence type="ECO:0000259" key="6">
    <source>
        <dbReference type="Pfam" id="PF02797"/>
    </source>
</evidence>
<dbReference type="InterPro" id="IPR016039">
    <property type="entry name" value="Thiolase-like"/>
</dbReference>
<dbReference type="Pfam" id="PF02797">
    <property type="entry name" value="Chal_sti_synt_C"/>
    <property type="match status" value="1"/>
</dbReference>
<dbReference type="GO" id="GO:0016747">
    <property type="term" value="F:acyltransferase activity, transferring groups other than amino-acyl groups"/>
    <property type="evidence" value="ECO:0007669"/>
    <property type="project" value="InterPro"/>
</dbReference>
<keyword evidence="2" id="KW-0808">Transferase</keyword>
<dbReference type="InterPro" id="IPR001099">
    <property type="entry name" value="Chalcone/stilbene_synt_N"/>
</dbReference>
<feature type="domain" description="Chalcone/stilbene synthase N-terminal" evidence="5">
    <location>
        <begin position="55"/>
        <end position="182"/>
    </location>
</feature>
<reference evidence="7" key="1">
    <citation type="submission" date="2021-02" db="EMBL/GenBank/DDBJ databases">
        <title>Genome sequence of Rhodospirillales sp. strain TMPK1 isolated from soil.</title>
        <authorList>
            <person name="Nakai R."/>
            <person name="Kusada H."/>
            <person name="Tamaki H."/>
        </authorList>
    </citation>
    <scope>NUCLEOTIDE SEQUENCE</scope>
    <source>
        <strain evidence="7">TMPK1</strain>
    </source>
</reference>
<sequence length="338" mass="36165">MAREGARRIFQGRSEHFDRMWQVFDTAGIDARQVCEPVDWYVAKQDWTGRNQRFLAHADDLLEQAATRCLANAGLDAANVDQIITVCSTGIATPSLDARLLQRMKFRRDVARLPIFGLGCAGGVTGLARAAQLAEARPGSRVLLLVIELCSLTLRQSDLSKSNILATALFGDGAAAALLSTDALPDRAPLLTVEASGEHCWPDSIDVMGWSVEPDGLGVIFSRDIPGIVRSEMRTIADQFLVANDASAETLGGLICHPGGAKVVEAIEAAMEREPGSLDVERAVLRDFGNMSAATVWFVLERRLARGDVRPGGGSHLMSALGPGFTLSFCLVGPGHSA</sequence>
<dbReference type="EMBL" id="BOPV01000001">
    <property type="protein sequence ID" value="GIL40519.1"/>
    <property type="molecule type" value="Genomic_DNA"/>
</dbReference>
<dbReference type="InterPro" id="IPR012328">
    <property type="entry name" value="Chalcone/stilbene_synt_C"/>
</dbReference>
<feature type="active site" description="Acyl-thioester intermediate" evidence="4">
    <location>
        <position position="120"/>
    </location>
</feature>
<keyword evidence="3" id="KW-0012">Acyltransferase</keyword>
<evidence type="ECO:0000313" key="7">
    <source>
        <dbReference type="EMBL" id="GIL40519.1"/>
    </source>
</evidence>
<dbReference type="SUPFAM" id="SSF53901">
    <property type="entry name" value="Thiolase-like"/>
    <property type="match status" value="1"/>
</dbReference>
<evidence type="ECO:0000256" key="4">
    <source>
        <dbReference type="PIRSR" id="PIRSR000451-1"/>
    </source>
</evidence>
<name>A0A8S8XF13_9PROT</name>
<evidence type="ECO:0000313" key="8">
    <source>
        <dbReference type="Proteomes" id="UP000681075"/>
    </source>
</evidence>
<evidence type="ECO:0000256" key="1">
    <source>
        <dbReference type="ARBA" id="ARBA00005531"/>
    </source>
</evidence>
<comment type="similarity">
    <text evidence="1">Belongs to the thiolase-like superfamily. Chalcone/stilbene synthases family.</text>
</comment>
<dbReference type="CDD" id="cd00831">
    <property type="entry name" value="CHS_like"/>
    <property type="match status" value="1"/>
</dbReference>
<accession>A0A8S8XF13</accession>
<gene>
    <name evidence="7" type="ORF">TMPK1_27560</name>
</gene>
<proteinExistence type="inferred from homology"/>
<evidence type="ECO:0000259" key="5">
    <source>
        <dbReference type="Pfam" id="PF00195"/>
    </source>
</evidence>
<comment type="caution">
    <text evidence="7">The sequence shown here is derived from an EMBL/GenBank/DDBJ whole genome shotgun (WGS) entry which is preliminary data.</text>
</comment>
<dbReference type="InterPro" id="IPR011141">
    <property type="entry name" value="Polyketide_synthase_type-III"/>
</dbReference>